<dbReference type="OrthoDB" id="8858565at2"/>
<evidence type="ECO:0008006" key="4">
    <source>
        <dbReference type="Google" id="ProtNLM"/>
    </source>
</evidence>
<dbReference type="EMBL" id="FOBI01000010">
    <property type="protein sequence ID" value="SEL40668.1"/>
    <property type="molecule type" value="Genomic_DNA"/>
</dbReference>
<name>A0A1H7PYW1_9GAMM</name>
<evidence type="ECO:0000256" key="1">
    <source>
        <dbReference type="SAM" id="MobiDB-lite"/>
    </source>
</evidence>
<dbReference type="InterPro" id="IPR018691">
    <property type="entry name" value="DUF2188"/>
</dbReference>
<reference evidence="3" key="1">
    <citation type="submission" date="2016-10" db="EMBL/GenBank/DDBJ databases">
        <authorList>
            <person name="Varghese N."/>
            <person name="Submissions S."/>
        </authorList>
    </citation>
    <scope>NUCLEOTIDE SEQUENCE [LARGE SCALE GENOMIC DNA]</scope>
    <source>
        <strain evidence="3">CGMCC 1.9127</strain>
    </source>
</reference>
<feature type="region of interest" description="Disordered" evidence="1">
    <location>
        <begin position="1"/>
        <end position="81"/>
    </location>
</feature>
<evidence type="ECO:0000313" key="3">
    <source>
        <dbReference type="Proteomes" id="UP000199297"/>
    </source>
</evidence>
<gene>
    <name evidence="2" type="ORF">SAMN05216262_11081</name>
</gene>
<dbReference type="Proteomes" id="UP000199297">
    <property type="component" value="Unassembled WGS sequence"/>
</dbReference>
<dbReference type="STRING" id="641665.GCA_002104455_02481"/>
<feature type="compositionally biased region" description="Basic and acidic residues" evidence="1">
    <location>
        <begin position="38"/>
        <end position="81"/>
    </location>
</feature>
<dbReference type="AlphaFoldDB" id="A0A1H7PYW1"/>
<dbReference type="Pfam" id="PF09954">
    <property type="entry name" value="DUF2188"/>
    <property type="match status" value="1"/>
</dbReference>
<accession>A0A1H7PYW1</accession>
<protein>
    <recommendedName>
        <fullName evidence="4">DUF2188 domain-containing protein</fullName>
    </recommendedName>
</protein>
<evidence type="ECO:0000313" key="2">
    <source>
        <dbReference type="EMBL" id="SEL40668.1"/>
    </source>
</evidence>
<feature type="compositionally biased region" description="Polar residues" evidence="1">
    <location>
        <begin position="1"/>
        <end position="10"/>
    </location>
</feature>
<dbReference type="RefSeq" id="WP_005085359.1">
    <property type="nucleotide sequence ID" value="NZ_FOBI01000010.1"/>
</dbReference>
<proteinExistence type="predicted"/>
<keyword evidence="3" id="KW-1185">Reference proteome</keyword>
<sequence length="81" mass="8727">MAKNTSSSKGNTRHVVPHPDGWANKKGGAERASSVHSTKREAEAAAREQSKREGSELVVHGKDGQIQRKDSHGNDPKDIKG</sequence>
<organism evidence="2 3">
    <name type="scientific">Colwellia chukchiensis</name>
    <dbReference type="NCBI Taxonomy" id="641665"/>
    <lineage>
        <taxon>Bacteria</taxon>
        <taxon>Pseudomonadati</taxon>
        <taxon>Pseudomonadota</taxon>
        <taxon>Gammaproteobacteria</taxon>
        <taxon>Alteromonadales</taxon>
        <taxon>Colwelliaceae</taxon>
        <taxon>Colwellia</taxon>
    </lineage>
</organism>